<dbReference type="PANTHER" id="PTHR47691:SF3">
    <property type="entry name" value="HTH-TYPE TRANSCRIPTIONAL REGULATOR RV0890C-RELATED"/>
    <property type="match status" value="1"/>
</dbReference>
<dbReference type="PANTHER" id="PTHR47691">
    <property type="entry name" value="REGULATOR-RELATED"/>
    <property type="match status" value="1"/>
</dbReference>
<evidence type="ECO:0000313" key="4">
    <source>
        <dbReference type="Proteomes" id="UP001190464"/>
    </source>
</evidence>
<dbReference type="Proteomes" id="UP001190464">
    <property type="component" value="Chromosome"/>
</dbReference>
<evidence type="ECO:0000256" key="1">
    <source>
        <dbReference type="SAM" id="Coils"/>
    </source>
</evidence>
<feature type="coiled-coil region" evidence="1">
    <location>
        <begin position="887"/>
        <end position="914"/>
    </location>
</feature>
<dbReference type="Gene3D" id="3.40.50.300">
    <property type="entry name" value="P-loop containing nucleotide triphosphate hydrolases"/>
    <property type="match status" value="1"/>
</dbReference>
<dbReference type="Pfam" id="PF00196">
    <property type="entry name" value="GerE"/>
    <property type="match status" value="1"/>
</dbReference>
<feature type="domain" description="HTH luxR-type" evidence="2">
    <location>
        <begin position="1015"/>
        <end position="1080"/>
    </location>
</feature>
<keyword evidence="1" id="KW-0175">Coiled coil</keyword>
<name>A0ABN9NSR9_9MYCO</name>
<accession>A0ABN9NSR9</accession>
<dbReference type="InterPro" id="IPR027417">
    <property type="entry name" value="P-loop_NTPase"/>
</dbReference>
<sequence>MSNASEAGFPSAVARTVLVVDGGGTRPQWQPGTESLSTALEWLERTLAESVAAHRGVRLIEQDYGDRFAAGFADASDAVACAMALQRTPSAPIRPRIAVHADEVPLVESSTYPGSLVNRAARLCDLAHAGQTVLSETAQQLTADWLPLEAWLVDLGVHRLRGIPYPERVAQLCHRDLVGDFPPLRTGKSVAEPHFPTPLTSFVGREAELAELRRLVADNRLVTLTGTGGVGKTRLALQLADELADQYRDGAWCVDLSPITDPDLVPERVTHTLGLPDRPDRSPADSPMRFIPDRHLLLVLDNCEHLLDACAQLTATLLGASAGLTILATSREPIGVAGEVTWTTPSLSLVDEAVELFRQRARLVRPGFTDTNDDAALVAEICRRLDGVPLAIELAATRVRALSLTEIADGLRERFQLLTGGARTVVPRQQTLRASEDWSHDLLSESERVVFRRLAPFVGGFDLDAAHAVAGDTDLPRGQVIDKVTQLVDKSLLVADSTGEATRFGMLQTVQQYALEKLEQSGESETIQARHRDHYTALFEAKAAAGYGWDFEQAELEIDNLRAAFNWSRAHGDIDLAARLAASLFPLWIHSRTLEGVAWFDAVLAAPAALPPAARARALADKAIFEALTGNYGQVDQAEQAVSIARRLDDPALLAWSLAACGFTCSYSPELALPYFDRAIELSPALNDDWRLSQIYGVQAYSAFVAGDLTITRAAAKRGQALADAVGDWSVSRLCRLCLGLTHLHRGELTKAVAHVRNVAVEAEAAHDPLFSTQSLAVLAEALACQGDTRGARAAADACVEAAADLIDFHRAVSFGTVVDVSLAAGDAAGALGAGAAAFDACPLPQLWAINGNPVARAALASGDLVTARHLADEALAVGSGFQRILLLQIRARVAMAEGELKQAERDARDALTIAAETEGYLAVPDLIESLATLACAAEQHHRAVRLFGSAAGTRDRTGAVRAKIYNTEYTDAVNALREAMPQKDFDRLWKAGSGLSTADAIAYACGGNGEPKRPASGWASLTPAEHNVIQLVSASLRDKDIASKLGISPRTVHSHLNHIYTKLDISSRLQLAQEAARHM</sequence>
<dbReference type="InterPro" id="IPR011990">
    <property type="entry name" value="TPR-like_helical_dom_sf"/>
</dbReference>
<keyword evidence="4" id="KW-1185">Reference proteome</keyword>
<dbReference type="Gene3D" id="3.30.70.1230">
    <property type="entry name" value="Nucleotide cyclase"/>
    <property type="match status" value="1"/>
</dbReference>
<dbReference type="InterPro" id="IPR036388">
    <property type="entry name" value="WH-like_DNA-bd_sf"/>
</dbReference>
<dbReference type="RefSeq" id="WP_308484620.1">
    <property type="nucleotide sequence ID" value="NZ_OY726398.1"/>
</dbReference>
<evidence type="ECO:0000313" key="3">
    <source>
        <dbReference type="EMBL" id="CAJ1509921.1"/>
    </source>
</evidence>
<dbReference type="PROSITE" id="PS50043">
    <property type="entry name" value="HTH_LUXR_2"/>
    <property type="match status" value="1"/>
</dbReference>
<dbReference type="EMBL" id="OY726398">
    <property type="protein sequence ID" value="CAJ1509921.1"/>
    <property type="molecule type" value="Genomic_DNA"/>
</dbReference>
<organism evidence="3 4">
    <name type="scientific">[Mycobacterium] holstebronense</name>
    <dbReference type="NCBI Taxonomy" id="3064288"/>
    <lineage>
        <taxon>Bacteria</taxon>
        <taxon>Bacillati</taxon>
        <taxon>Actinomycetota</taxon>
        <taxon>Actinomycetes</taxon>
        <taxon>Mycobacteriales</taxon>
        <taxon>Mycobacteriaceae</taxon>
        <taxon>Mycolicibacterium</taxon>
    </lineage>
</organism>
<dbReference type="SUPFAM" id="SSF46894">
    <property type="entry name" value="C-terminal effector domain of the bipartite response regulators"/>
    <property type="match status" value="1"/>
</dbReference>
<dbReference type="SUPFAM" id="SSF48452">
    <property type="entry name" value="TPR-like"/>
    <property type="match status" value="1"/>
</dbReference>
<dbReference type="Gene3D" id="1.10.10.10">
    <property type="entry name" value="Winged helix-like DNA-binding domain superfamily/Winged helix DNA-binding domain"/>
    <property type="match status" value="1"/>
</dbReference>
<dbReference type="SUPFAM" id="SSF55073">
    <property type="entry name" value="Nucleotide cyclase"/>
    <property type="match status" value="1"/>
</dbReference>
<dbReference type="PRINTS" id="PR00038">
    <property type="entry name" value="HTHLUXR"/>
</dbReference>
<dbReference type="CDD" id="cd06170">
    <property type="entry name" value="LuxR_C_like"/>
    <property type="match status" value="1"/>
</dbReference>
<evidence type="ECO:0000259" key="2">
    <source>
        <dbReference type="PROSITE" id="PS50043"/>
    </source>
</evidence>
<dbReference type="SUPFAM" id="SSF52540">
    <property type="entry name" value="P-loop containing nucleoside triphosphate hydrolases"/>
    <property type="match status" value="1"/>
</dbReference>
<dbReference type="Gene3D" id="1.25.40.10">
    <property type="entry name" value="Tetratricopeptide repeat domain"/>
    <property type="match status" value="1"/>
</dbReference>
<dbReference type="Pfam" id="PF25872">
    <property type="entry name" value="HTH_77"/>
    <property type="match status" value="1"/>
</dbReference>
<dbReference type="InterPro" id="IPR000792">
    <property type="entry name" value="Tscrpt_reg_LuxR_C"/>
</dbReference>
<reference evidence="3 4" key="1">
    <citation type="submission" date="2023-08" db="EMBL/GenBank/DDBJ databases">
        <authorList>
            <person name="Folkvardsen B D."/>
            <person name="Norman A."/>
        </authorList>
    </citation>
    <scope>NUCLEOTIDE SEQUENCE [LARGE SCALE GENOMIC DNA]</scope>
    <source>
        <strain evidence="3 4">Mu0102</strain>
    </source>
</reference>
<dbReference type="InterPro" id="IPR029787">
    <property type="entry name" value="Nucleotide_cyclase"/>
</dbReference>
<protein>
    <submittedName>
        <fullName evidence="3">LuxR C-terminal-related transcriptional regulator</fullName>
    </submittedName>
</protein>
<proteinExistence type="predicted"/>
<dbReference type="InterPro" id="IPR016032">
    <property type="entry name" value="Sig_transdc_resp-reg_C-effctor"/>
</dbReference>
<gene>
    <name evidence="3" type="ORF">MU0102_003909</name>
</gene>
<dbReference type="InterPro" id="IPR058852">
    <property type="entry name" value="HTH_77"/>
</dbReference>
<dbReference type="SMART" id="SM00421">
    <property type="entry name" value="HTH_LUXR"/>
    <property type="match status" value="1"/>
</dbReference>
<dbReference type="PRINTS" id="PR00364">
    <property type="entry name" value="DISEASERSIST"/>
</dbReference>